<dbReference type="Proteomes" id="UP000814243">
    <property type="component" value="Unassembled WGS sequence"/>
</dbReference>
<evidence type="ECO:0000313" key="2">
    <source>
        <dbReference type="EMBL" id="KAH9645411.1"/>
    </source>
</evidence>
<accession>A0A922MZ88</accession>
<feature type="coiled-coil region" evidence="1">
    <location>
        <begin position="6"/>
        <end position="33"/>
    </location>
</feature>
<evidence type="ECO:0000256" key="1">
    <source>
        <dbReference type="SAM" id="Coils"/>
    </source>
</evidence>
<name>A0A922MZ88_SPOEX</name>
<comment type="caution">
    <text evidence="2">The sequence shown here is derived from an EMBL/GenBank/DDBJ whole genome shotgun (WGS) entry which is preliminary data.</text>
</comment>
<proteinExistence type="predicted"/>
<dbReference type="AlphaFoldDB" id="A0A922MZ88"/>
<keyword evidence="1" id="KW-0175">Coiled coil</keyword>
<reference evidence="2" key="1">
    <citation type="journal article" date="2021" name="G3 (Bethesda)">
        <title>Genome and transcriptome analysis of the beet armyworm Spodoptera exigua reveals targets for pest control. .</title>
        <authorList>
            <person name="Simon S."/>
            <person name="Breeschoten T."/>
            <person name="Jansen H.J."/>
            <person name="Dirks R.P."/>
            <person name="Schranz M.E."/>
            <person name="Ros V.I.D."/>
        </authorList>
    </citation>
    <scope>NUCLEOTIDE SEQUENCE</scope>
    <source>
        <strain evidence="2">TB_SE_WUR_2020</strain>
    </source>
</reference>
<sequence length="389" mass="44628">MTELELDNLILENNSLHKQIEKLTTENNTLKSLCHSSSIIESTPNPKQKRILTQRNAASTPVPFLQDSELLQISNLEQKVQRLQKQLKDAEQEITDLTQQIISLTQRLHNNSINNDKKTCSMLSNQPTYVSNQLQLYNYPPNITNYPPNPNQMEQPDKTIYILGAQRCVGLAATTISSRLNAKYDKYRIIAETKPNAVTDEIVKSCKHLQLKPGDKLVLSVGENDDNAKKVLSQLNDVLRKFNNNTIIVLSVAKNYYLDIAKLNKSIRNLCTKFQNCNFVKCKFNSLYKICTSINYIVDYSDYNEKYLNPKAIRQLMSNKPSNKPNTSTSEAKKGTIPYYFNHIRNRNRIRNLNEGQSNTNIQTTKNAHKGTIPFYFPVIKRSNAFFRD</sequence>
<feature type="coiled-coil region" evidence="1">
    <location>
        <begin position="66"/>
        <end position="107"/>
    </location>
</feature>
<evidence type="ECO:0000313" key="3">
    <source>
        <dbReference type="Proteomes" id="UP000814243"/>
    </source>
</evidence>
<dbReference type="EMBL" id="JACEFF010000044">
    <property type="protein sequence ID" value="KAH9645411.1"/>
    <property type="molecule type" value="Genomic_DNA"/>
</dbReference>
<gene>
    <name evidence="2" type="ORF">HF086_000029</name>
</gene>
<protein>
    <submittedName>
        <fullName evidence="2">Uncharacterized protein</fullName>
    </submittedName>
</protein>
<organism evidence="2 3">
    <name type="scientific">Spodoptera exigua</name>
    <name type="common">Beet armyworm</name>
    <name type="synonym">Noctua fulgens</name>
    <dbReference type="NCBI Taxonomy" id="7107"/>
    <lineage>
        <taxon>Eukaryota</taxon>
        <taxon>Metazoa</taxon>
        <taxon>Ecdysozoa</taxon>
        <taxon>Arthropoda</taxon>
        <taxon>Hexapoda</taxon>
        <taxon>Insecta</taxon>
        <taxon>Pterygota</taxon>
        <taxon>Neoptera</taxon>
        <taxon>Endopterygota</taxon>
        <taxon>Lepidoptera</taxon>
        <taxon>Glossata</taxon>
        <taxon>Ditrysia</taxon>
        <taxon>Noctuoidea</taxon>
        <taxon>Noctuidae</taxon>
        <taxon>Amphipyrinae</taxon>
        <taxon>Spodoptera</taxon>
    </lineage>
</organism>